<keyword evidence="2" id="KW-1185">Reference proteome</keyword>
<evidence type="ECO:0000313" key="1">
    <source>
        <dbReference type="EMBL" id="TKK84595.1"/>
    </source>
</evidence>
<gene>
    <name evidence="1" type="ORF">FDA94_28615</name>
</gene>
<reference evidence="1 2" key="1">
    <citation type="submission" date="2019-04" db="EMBL/GenBank/DDBJ databases">
        <title>Herbidospora sp. NEAU-GS14.nov., a novel actinomycete isolated from soil.</title>
        <authorList>
            <person name="Han L."/>
        </authorList>
    </citation>
    <scope>NUCLEOTIDE SEQUENCE [LARGE SCALE GENOMIC DNA]</scope>
    <source>
        <strain evidence="1 2">NEAU-GS14</strain>
    </source>
</reference>
<dbReference type="AlphaFoldDB" id="A0A4U3M6P0"/>
<protein>
    <submittedName>
        <fullName evidence="1">Uncharacterized protein</fullName>
    </submittedName>
</protein>
<dbReference type="EMBL" id="SZQA01000033">
    <property type="protein sequence ID" value="TKK84595.1"/>
    <property type="molecule type" value="Genomic_DNA"/>
</dbReference>
<dbReference type="RefSeq" id="WP_137250179.1">
    <property type="nucleotide sequence ID" value="NZ_SZQA01000033.1"/>
</dbReference>
<name>A0A4U3M6P0_9ACTN</name>
<dbReference type="Proteomes" id="UP000308705">
    <property type="component" value="Unassembled WGS sequence"/>
</dbReference>
<accession>A0A4U3M6P0</accession>
<sequence length="133" mass="14519">MGWNTGGQIFDIVAQALDDAFATEETVVAVLTPLVAYLQDEDWDTEDESLAAFRHNPAIVKVLVAAGVDIPCGDDNQGTKHVGITCDRKLGHQGDHMNIDTDDSWPQYVPKANTLLQEVFDKEIAQSLGVVRP</sequence>
<evidence type="ECO:0000313" key="2">
    <source>
        <dbReference type="Proteomes" id="UP000308705"/>
    </source>
</evidence>
<organism evidence="1 2">
    <name type="scientific">Herbidospora galbida</name>
    <dbReference type="NCBI Taxonomy" id="2575442"/>
    <lineage>
        <taxon>Bacteria</taxon>
        <taxon>Bacillati</taxon>
        <taxon>Actinomycetota</taxon>
        <taxon>Actinomycetes</taxon>
        <taxon>Streptosporangiales</taxon>
        <taxon>Streptosporangiaceae</taxon>
        <taxon>Herbidospora</taxon>
    </lineage>
</organism>
<proteinExistence type="predicted"/>
<comment type="caution">
    <text evidence="1">The sequence shown here is derived from an EMBL/GenBank/DDBJ whole genome shotgun (WGS) entry which is preliminary data.</text>
</comment>
<dbReference type="OrthoDB" id="4243444at2"/>